<name>A0A5P1X3U5_9LACO</name>
<keyword evidence="7" id="KW-1185">Reference proteome</keyword>
<evidence type="ECO:0000313" key="6">
    <source>
        <dbReference type="EMBL" id="QER66978.1"/>
    </source>
</evidence>
<evidence type="ECO:0000259" key="5">
    <source>
        <dbReference type="SMART" id="SM00422"/>
    </source>
</evidence>
<dbReference type="Gene3D" id="1.10.1660.10">
    <property type="match status" value="1"/>
</dbReference>
<dbReference type="EMBL" id="CP043939">
    <property type="protein sequence ID" value="QER66978.1"/>
    <property type="molecule type" value="Genomic_DNA"/>
</dbReference>
<evidence type="ECO:0000256" key="4">
    <source>
        <dbReference type="ARBA" id="ARBA00023163"/>
    </source>
</evidence>
<dbReference type="PANTHER" id="PTHR30204:SF69">
    <property type="entry name" value="MERR-FAMILY TRANSCRIPTIONAL REGULATOR"/>
    <property type="match status" value="1"/>
</dbReference>
<keyword evidence="3" id="KW-0238">DNA-binding</keyword>
<dbReference type="KEGG" id="lnn:F0161_03190"/>
<organism evidence="6 7">
    <name type="scientific">Paucilactobacillus nenjiangensis</name>
    <dbReference type="NCBI Taxonomy" id="1296540"/>
    <lineage>
        <taxon>Bacteria</taxon>
        <taxon>Bacillati</taxon>
        <taxon>Bacillota</taxon>
        <taxon>Bacilli</taxon>
        <taxon>Lactobacillales</taxon>
        <taxon>Lactobacillaceae</taxon>
        <taxon>Paucilactobacillus</taxon>
    </lineage>
</organism>
<proteinExistence type="predicted"/>
<dbReference type="RefSeq" id="WP_150203705.1">
    <property type="nucleotide sequence ID" value="NZ_CP043939.1"/>
</dbReference>
<evidence type="ECO:0000256" key="3">
    <source>
        <dbReference type="ARBA" id="ARBA00023125"/>
    </source>
</evidence>
<keyword evidence="1" id="KW-0678">Repressor</keyword>
<dbReference type="InterPro" id="IPR000551">
    <property type="entry name" value="MerR-type_HTH_dom"/>
</dbReference>
<dbReference type="InterPro" id="IPR009061">
    <property type="entry name" value="DNA-bd_dom_put_sf"/>
</dbReference>
<gene>
    <name evidence="6" type="ORF">F0161_03190</name>
</gene>
<evidence type="ECO:0000256" key="1">
    <source>
        <dbReference type="ARBA" id="ARBA00022491"/>
    </source>
</evidence>
<evidence type="ECO:0000256" key="2">
    <source>
        <dbReference type="ARBA" id="ARBA00023015"/>
    </source>
</evidence>
<dbReference type="Pfam" id="PF13411">
    <property type="entry name" value="MerR_1"/>
    <property type="match status" value="1"/>
</dbReference>
<dbReference type="GO" id="GO:0003700">
    <property type="term" value="F:DNA-binding transcription factor activity"/>
    <property type="evidence" value="ECO:0007669"/>
    <property type="project" value="InterPro"/>
</dbReference>
<sequence length="145" mass="16527">MIEVPTQLKEVFDQKIMQFGIGDLARVTQVSQSKLRYWESKGYIHPIQIQTGQNRKYSMATLSRVRMIKYFLDEGYTLPVAVKKANEQKETISVLRKVMVERFVSIDEIDGKPAVNMGPVEDQPGKKLVAIVDLDGVTMHLVDDK</sequence>
<keyword evidence="2" id="KW-0805">Transcription regulation</keyword>
<dbReference type="SMART" id="SM00422">
    <property type="entry name" value="HTH_MERR"/>
    <property type="match status" value="1"/>
</dbReference>
<evidence type="ECO:0000313" key="7">
    <source>
        <dbReference type="Proteomes" id="UP000325295"/>
    </source>
</evidence>
<feature type="domain" description="HTH merR-type" evidence="5">
    <location>
        <begin position="19"/>
        <end position="89"/>
    </location>
</feature>
<reference evidence="6 7" key="1">
    <citation type="submission" date="2019-09" db="EMBL/GenBank/DDBJ databases">
        <title>Complete Genome Sequence of Lactobacillus nenjiangensis SH-Y15, isolated from sauerkraut.</title>
        <authorList>
            <person name="Yang H."/>
        </authorList>
    </citation>
    <scope>NUCLEOTIDE SEQUENCE [LARGE SCALE GENOMIC DNA]</scope>
    <source>
        <strain evidence="6 7">SH-Y15</strain>
    </source>
</reference>
<dbReference type="AlphaFoldDB" id="A0A5P1X3U5"/>
<accession>A0A5P1X3U5</accession>
<dbReference type="SUPFAM" id="SSF46955">
    <property type="entry name" value="Putative DNA-binding domain"/>
    <property type="match status" value="1"/>
</dbReference>
<dbReference type="Proteomes" id="UP000325295">
    <property type="component" value="Chromosome"/>
</dbReference>
<dbReference type="OrthoDB" id="9806513at2"/>
<dbReference type="GO" id="GO:0003677">
    <property type="term" value="F:DNA binding"/>
    <property type="evidence" value="ECO:0007669"/>
    <property type="project" value="UniProtKB-KW"/>
</dbReference>
<keyword evidence="4" id="KW-0804">Transcription</keyword>
<dbReference type="CDD" id="cd01105">
    <property type="entry name" value="HTH_GlnR-like"/>
    <property type="match status" value="1"/>
</dbReference>
<dbReference type="InterPro" id="IPR047057">
    <property type="entry name" value="MerR_fam"/>
</dbReference>
<dbReference type="PANTHER" id="PTHR30204">
    <property type="entry name" value="REDOX-CYCLING DRUG-SENSING TRANSCRIPTIONAL ACTIVATOR SOXR"/>
    <property type="match status" value="1"/>
</dbReference>
<protein>
    <submittedName>
        <fullName evidence="6">MerR family transcriptional regulator</fullName>
    </submittedName>
</protein>